<name>A0ACA9YCT2_9ASCO</name>
<organism evidence="1 2">
    <name type="scientific">[Candida] jaroonii</name>
    <dbReference type="NCBI Taxonomy" id="467808"/>
    <lineage>
        <taxon>Eukaryota</taxon>
        <taxon>Fungi</taxon>
        <taxon>Dikarya</taxon>
        <taxon>Ascomycota</taxon>
        <taxon>Saccharomycotina</taxon>
        <taxon>Pichiomycetes</taxon>
        <taxon>Debaryomycetaceae</taxon>
        <taxon>Yamadazyma</taxon>
    </lineage>
</organism>
<reference evidence="1" key="1">
    <citation type="submission" date="2022-06" db="EMBL/GenBank/DDBJ databases">
        <authorList>
            <person name="Legras J.-L."/>
            <person name="Devillers H."/>
            <person name="Grondin C."/>
        </authorList>
    </citation>
    <scope>NUCLEOTIDE SEQUENCE</scope>
    <source>
        <strain evidence="1">CLIB 1444</strain>
    </source>
</reference>
<dbReference type="Proteomes" id="UP001152531">
    <property type="component" value="Unassembled WGS sequence"/>
</dbReference>
<evidence type="ECO:0000313" key="2">
    <source>
        <dbReference type="Proteomes" id="UP001152531"/>
    </source>
</evidence>
<dbReference type="EMBL" id="CALSDN010000010">
    <property type="protein sequence ID" value="CAH6722556.1"/>
    <property type="molecule type" value="Genomic_DNA"/>
</dbReference>
<comment type="caution">
    <text evidence="1">The sequence shown here is derived from an EMBL/GenBank/DDBJ whole genome shotgun (WGS) entry which is preliminary data.</text>
</comment>
<evidence type="ECO:0000313" key="1">
    <source>
        <dbReference type="EMBL" id="CAH6722556.1"/>
    </source>
</evidence>
<protein>
    <submittedName>
        <fullName evidence="1">Cell surface Cu-only superoxide dismutase 5</fullName>
    </submittedName>
</protein>
<accession>A0ACA9YCT2</accession>
<proteinExistence type="predicted"/>
<keyword evidence="2" id="KW-1185">Reference proteome</keyword>
<gene>
    <name evidence="1" type="ORF">CLIB1444_10S01112</name>
</gene>
<sequence length="165" mass="17571">MNPLPLLFFVIATSAVIQPFANDSPHGAYFAAKFDGTGVIGEVSFKGMKDGSIEINVDLEGFPRIGGPFMYHVHEAPVPTDGNCTGAKAHFNPFGGNLSATNPEELEIGDLSGRYGLLQGDSCLAYIDHYLSLNSQSKAFIGGLSVVVHIYDNTRIACANITQCS</sequence>